<evidence type="ECO:0000313" key="3">
    <source>
        <dbReference type="EMBL" id="KAK0404855.1"/>
    </source>
</evidence>
<feature type="transmembrane region" description="Helical" evidence="2">
    <location>
        <begin position="105"/>
        <end position="131"/>
    </location>
</feature>
<dbReference type="Proteomes" id="UP001175271">
    <property type="component" value="Unassembled WGS sequence"/>
</dbReference>
<keyword evidence="2" id="KW-0812">Transmembrane</keyword>
<keyword evidence="2" id="KW-1133">Transmembrane helix</keyword>
<comment type="caution">
    <text evidence="3">The sequence shown here is derived from an EMBL/GenBank/DDBJ whole genome shotgun (WGS) entry which is preliminary data.</text>
</comment>
<feature type="region of interest" description="Disordered" evidence="1">
    <location>
        <begin position="53"/>
        <end position="74"/>
    </location>
</feature>
<keyword evidence="4" id="KW-1185">Reference proteome</keyword>
<proteinExistence type="predicted"/>
<dbReference type="EMBL" id="JAUCMV010000004">
    <property type="protein sequence ID" value="KAK0404855.1"/>
    <property type="molecule type" value="Genomic_DNA"/>
</dbReference>
<evidence type="ECO:0000313" key="4">
    <source>
        <dbReference type="Proteomes" id="UP001175271"/>
    </source>
</evidence>
<dbReference type="AlphaFoldDB" id="A0AA39LPQ1"/>
<feature type="compositionally biased region" description="Pro residues" evidence="1">
    <location>
        <begin position="15"/>
        <end position="25"/>
    </location>
</feature>
<keyword evidence="2" id="KW-0472">Membrane</keyword>
<sequence length="132" mass="14142">MGQNDGEAGSTASLPSPPPLPPPPVDSETAVSEPKPKADRSFLRRAFARLGFESGDDKLPATPPATPPQDENGNFVPIADDSAQLESLNKDTIAEEMKKLRISGVIVIAIIVFTGFAQNLFSLLLLFTTFFE</sequence>
<protein>
    <submittedName>
        <fullName evidence="3">Uncharacterized protein</fullName>
    </submittedName>
</protein>
<evidence type="ECO:0000256" key="1">
    <source>
        <dbReference type="SAM" id="MobiDB-lite"/>
    </source>
</evidence>
<feature type="region of interest" description="Disordered" evidence="1">
    <location>
        <begin position="1"/>
        <end position="39"/>
    </location>
</feature>
<evidence type="ECO:0000256" key="2">
    <source>
        <dbReference type="SAM" id="Phobius"/>
    </source>
</evidence>
<name>A0AA39LPQ1_9BILA</name>
<gene>
    <name evidence="3" type="ORF">QR680_017667</name>
</gene>
<accession>A0AA39LPQ1</accession>
<reference evidence="3" key="1">
    <citation type="submission" date="2023-06" db="EMBL/GenBank/DDBJ databases">
        <title>Genomic analysis of the entomopathogenic nematode Steinernema hermaphroditum.</title>
        <authorList>
            <person name="Schwarz E.M."/>
            <person name="Heppert J.K."/>
            <person name="Baniya A."/>
            <person name="Schwartz H.T."/>
            <person name="Tan C.-H."/>
            <person name="Antoshechkin I."/>
            <person name="Sternberg P.W."/>
            <person name="Goodrich-Blair H."/>
            <person name="Dillman A.R."/>
        </authorList>
    </citation>
    <scope>NUCLEOTIDE SEQUENCE</scope>
    <source>
        <strain evidence="3">PS9179</strain>
        <tissue evidence="3">Whole animal</tissue>
    </source>
</reference>
<organism evidence="3 4">
    <name type="scientific">Steinernema hermaphroditum</name>
    <dbReference type="NCBI Taxonomy" id="289476"/>
    <lineage>
        <taxon>Eukaryota</taxon>
        <taxon>Metazoa</taxon>
        <taxon>Ecdysozoa</taxon>
        <taxon>Nematoda</taxon>
        <taxon>Chromadorea</taxon>
        <taxon>Rhabditida</taxon>
        <taxon>Tylenchina</taxon>
        <taxon>Panagrolaimomorpha</taxon>
        <taxon>Strongyloidoidea</taxon>
        <taxon>Steinernematidae</taxon>
        <taxon>Steinernema</taxon>
    </lineage>
</organism>